<proteinExistence type="predicted"/>
<evidence type="ECO:0000256" key="2">
    <source>
        <dbReference type="ARBA" id="ARBA00022475"/>
    </source>
</evidence>
<evidence type="ECO:0000256" key="3">
    <source>
        <dbReference type="ARBA" id="ARBA00022692"/>
    </source>
</evidence>
<comment type="subcellular location">
    <subcellularLocation>
        <location evidence="1">Cell membrane</location>
        <topology evidence="1">Multi-pass membrane protein</topology>
    </subcellularLocation>
</comment>
<feature type="transmembrane region" description="Helical" evidence="6">
    <location>
        <begin position="324"/>
        <end position="344"/>
    </location>
</feature>
<evidence type="ECO:0000256" key="4">
    <source>
        <dbReference type="ARBA" id="ARBA00022989"/>
    </source>
</evidence>
<evidence type="ECO:0000256" key="1">
    <source>
        <dbReference type="ARBA" id="ARBA00004651"/>
    </source>
</evidence>
<keyword evidence="2" id="KW-1003">Cell membrane</keyword>
<keyword evidence="3 6" id="KW-0812">Transmembrane</keyword>
<dbReference type="Pfam" id="PF01943">
    <property type="entry name" value="Polysacc_synt"/>
    <property type="match status" value="1"/>
</dbReference>
<feature type="transmembrane region" description="Helical" evidence="6">
    <location>
        <begin position="110"/>
        <end position="130"/>
    </location>
</feature>
<sequence length="445" mass="47563">MSGNKEHGEAKRSSPWRGEGLAAQLLRGGAGGLLARMAEVLLGLVVVVLLARLLGPAGYGVYAFVFALTAVVSVPVRLGLPPLVVRETARGQRDGDWGAVQGIWRWSSGAVLVLSLLVACIGLFGLWAGWARGESLRETLPWGLALIPVMALGAIRSASLRGLRHVVAGVFPEQVLRPALMAGLLLVVVILPDVGLSPAGAMALMCGASLVAFLVGAMLLRRYRPPPLRQAKPVYRQREWFKSSWPMAFTQGTEQFMRHADVLMLGMLAATVDVGVYRVAAQGALIVPLALFALNMTAAPFVARLHSEGEQAKLQKLMNRLAQAALAFALAVTLVFIVFGDWLLHTFFGTEYLSAWLPLLILALGQVASAGFGATSMLLNMAGHEREVTRVLTVAAGLNVVLNLLLIPSFSVIGAAIATSGSLVFWNVWLWLIVKSRLSIRSSAI</sequence>
<feature type="transmembrane region" description="Helical" evidence="6">
    <location>
        <begin position="175"/>
        <end position="192"/>
    </location>
</feature>
<dbReference type="GO" id="GO:0005886">
    <property type="term" value="C:plasma membrane"/>
    <property type="evidence" value="ECO:0007669"/>
    <property type="project" value="UniProtKB-SubCell"/>
</dbReference>
<reference evidence="7" key="1">
    <citation type="submission" date="2019-06" db="EMBL/GenBank/DDBJ databases">
        <authorList>
            <person name="Murdoch R.W."/>
            <person name="Fathepure B."/>
        </authorList>
    </citation>
    <scope>NUCLEOTIDE SEQUENCE</scope>
</reference>
<name>A0A5B8REG1_9ZZZZ</name>
<dbReference type="EMBL" id="MN079185">
    <property type="protein sequence ID" value="QEA06936.1"/>
    <property type="molecule type" value="Genomic_DNA"/>
</dbReference>
<feature type="transmembrane region" description="Helical" evidence="6">
    <location>
        <begin position="356"/>
        <end position="379"/>
    </location>
</feature>
<accession>A0A5B8REG1</accession>
<gene>
    <name evidence="7" type="ORF">KBTEX_03279</name>
</gene>
<dbReference type="PANTHER" id="PTHR30250:SF11">
    <property type="entry name" value="O-ANTIGEN TRANSPORTER-RELATED"/>
    <property type="match status" value="1"/>
</dbReference>
<feature type="transmembrane region" description="Helical" evidence="6">
    <location>
        <begin position="391"/>
        <end position="407"/>
    </location>
</feature>
<feature type="transmembrane region" description="Helical" evidence="6">
    <location>
        <begin position="59"/>
        <end position="80"/>
    </location>
</feature>
<organism evidence="7">
    <name type="scientific">uncultured organism</name>
    <dbReference type="NCBI Taxonomy" id="155900"/>
    <lineage>
        <taxon>unclassified sequences</taxon>
        <taxon>environmental samples</taxon>
    </lineage>
</organism>
<dbReference type="CDD" id="cd13128">
    <property type="entry name" value="MATE_Wzx_like"/>
    <property type="match status" value="1"/>
</dbReference>
<dbReference type="InterPro" id="IPR002797">
    <property type="entry name" value="Polysacc_synth"/>
</dbReference>
<protein>
    <submittedName>
        <fullName evidence="7">Uncharacterized protein</fullName>
    </submittedName>
</protein>
<evidence type="ECO:0000313" key="7">
    <source>
        <dbReference type="EMBL" id="QEA06936.1"/>
    </source>
</evidence>
<dbReference type="AlphaFoldDB" id="A0A5B8REG1"/>
<keyword evidence="5 6" id="KW-0472">Membrane</keyword>
<evidence type="ECO:0000256" key="5">
    <source>
        <dbReference type="ARBA" id="ARBA00023136"/>
    </source>
</evidence>
<evidence type="ECO:0000256" key="6">
    <source>
        <dbReference type="SAM" id="Phobius"/>
    </source>
</evidence>
<keyword evidence="4 6" id="KW-1133">Transmembrane helix</keyword>
<feature type="transmembrane region" description="Helical" evidence="6">
    <location>
        <begin position="33"/>
        <end position="53"/>
    </location>
</feature>
<feature type="transmembrane region" description="Helical" evidence="6">
    <location>
        <begin position="413"/>
        <end position="434"/>
    </location>
</feature>
<feature type="transmembrane region" description="Helical" evidence="6">
    <location>
        <begin position="142"/>
        <end position="163"/>
    </location>
</feature>
<feature type="transmembrane region" description="Helical" evidence="6">
    <location>
        <begin position="198"/>
        <end position="220"/>
    </location>
</feature>
<dbReference type="InterPro" id="IPR050833">
    <property type="entry name" value="Poly_Biosynth_Transport"/>
</dbReference>
<dbReference type="PANTHER" id="PTHR30250">
    <property type="entry name" value="PST FAMILY PREDICTED COLANIC ACID TRANSPORTER"/>
    <property type="match status" value="1"/>
</dbReference>